<dbReference type="AlphaFoldDB" id="I3DAL5"/>
<dbReference type="eggNOG" id="COG0725">
    <property type="taxonomic scope" value="Bacteria"/>
</dbReference>
<organism evidence="1 2">
    <name type="scientific">Pasteurella bettyae CCUG 2042</name>
    <dbReference type="NCBI Taxonomy" id="1095749"/>
    <lineage>
        <taxon>Bacteria</taxon>
        <taxon>Pseudomonadati</taxon>
        <taxon>Pseudomonadota</taxon>
        <taxon>Gammaproteobacteria</taxon>
        <taxon>Pasteurellales</taxon>
        <taxon>Pasteurellaceae</taxon>
        <taxon>Pasteurella</taxon>
    </lineage>
</organism>
<comment type="caution">
    <text evidence="1">The sequence shown here is derived from an EMBL/GenBank/DDBJ whole genome shotgun (WGS) entry which is preliminary data.</text>
</comment>
<protein>
    <submittedName>
        <fullName evidence="1">Molybdate ABC transporter, periplasmic molybdate-binding family protein</fullName>
    </submittedName>
</protein>
<accession>I3DAL5</accession>
<name>I3DAL5_9PAST</name>
<evidence type="ECO:0000313" key="2">
    <source>
        <dbReference type="Proteomes" id="UP000006457"/>
    </source>
</evidence>
<dbReference type="PANTHER" id="PTHR30632:SF0">
    <property type="entry name" value="SULFATE-BINDING PROTEIN"/>
    <property type="match status" value="1"/>
</dbReference>
<dbReference type="RefSeq" id="WP_005760980.1">
    <property type="nucleotide sequence ID" value="NZ_AJSX01000034.1"/>
</dbReference>
<dbReference type="SUPFAM" id="SSF53850">
    <property type="entry name" value="Periplasmic binding protein-like II"/>
    <property type="match status" value="1"/>
</dbReference>
<reference evidence="1 2" key="1">
    <citation type="submission" date="2012-03" db="EMBL/GenBank/DDBJ databases">
        <authorList>
            <person name="Harkins D.M."/>
            <person name="Madupu R."/>
            <person name="Durkin A.S."/>
            <person name="Torralba M."/>
            <person name="Methe B."/>
            <person name="Sutton G.G."/>
            <person name="Nelson K.E."/>
        </authorList>
    </citation>
    <scope>NUCLEOTIDE SEQUENCE [LARGE SCALE GENOMIC DNA]</scope>
    <source>
        <strain evidence="1 2">CCUG 2042</strain>
    </source>
</reference>
<keyword evidence="2" id="KW-1185">Reference proteome</keyword>
<sequence>MQNNQITILSAGSFHPALLELIKHWNMPIIKLRTIFGPAGLLRERIEQGENCDLFISADTKQIEQLEAQHKISHSQIIAQNQLCLTLLNKAEYKECSALDLLLNPNLRVGTSTPICDPSGDYSWQLFEKIEQAYPTHGNRLKNHAYQLVGGRNSVKIPQGELASCYLLQHYPIDMFIGYAHYRKQLKHNSAFIIKSLPAEFSIMANYSCGLLNQNAMRFYHYLASSQAQAIIQSQGFMIQTKD</sequence>
<dbReference type="Proteomes" id="UP000006457">
    <property type="component" value="Unassembled WGS sequence"/>
</dbReference>
<evidence type="ECO:0000313" key="1">
    <source>
        <dbReference type="EMBL" id="EIJ68758.1"/>
    </source>
</evidence>
<dbReference type="GO" id="GO:0015689">
    <property type="term" value="P:molybdate ion transport"/>
    <property type="evidence" value="ECO:0007669"/>
    <property type="project" value="TreeGrafter"/>
</dbReference>
<dbReference type="InterPro" id="IPR050682">
    <property type="entry name" value="ModA/WtpA"/>
</dbReference>
<dbReference type="EMBL" id="AJSX01000034">
    <property type="protein sequence ID" value="EIJ68758.1"/>
    <property type="molecule type" value="Genomic_DNA"/>
</dbReference>
<dbReference type="OrthoDB" id="516817at2"/>
<dbReference type="Gene3D" id="3.40.190.10">
    <property type="entry name" value="Periplasmic binding protein-like II"/>
    <property type="match status" value="2"/>
</dbReference>
<dbReference type="GO" id="GO:0030973">
    <property type="term" value="F:molybdate ion binding"/>
    <property type="evidence" value="ECO:0007669"/>
    <property type="project" value="TreeGrafter"/>
</dbReference>
<dbReference type="PANTHER" id="PTHR30632">
    <property type="entry name" value="MOLYBDATE-BINDING PERIPLASMIC PROTEIN"/>
    <property type="match status" value="1"/>
</dbReference>
<proteinExistence type="predicted"/>
<dbReference type="Pfam" id="PF13531">
    <property type="entry name" value="SBP_bac_11"/>
    <property type="match status" value="1"/>
</dbReference>
<dbReference type="PATRIC" id="fig|1095749.3.peg.1458"/>
<gene>
    <name evidence="1" type="ORF">HMPREF1052_1354</name>
</gene>